<gene>
    <name evidence="1" type="ORF">G5S32_15925</name>
</gene>
<dbReference type="RefSeq" id="WP_165313019.1">
    <property type="nucleotide sequence ID" value="NZ_CP049332.1"/>
</dbReference>
<protein>
    <submittedName>
        <fullName evidence="1">DUF2971 domain-containing protein</fullName>
    </submittedName>
</protein>
<dbReference type="EMBL" id="CP049332">
    <property type="protein sequence ID" value="QIH43485.1"/>
    <property type="molecule type" value="Genomic_DNA"/>
</dbReference>
<dbReference type="KEGG" id="vzi:G5S32_15925"/>
<organism evidence="1 2">
    <name type="scientific">Vibrio ziniensis</name>
    <dbReference type="NCBI Taxonomy" id="2711221"/>
    <lineage>
        <taxon>Bacteria</taxon>
        <taxon>Pseudomonadati</taxon>
        <taxon>Pseudomonadota</taxon>
        <taxon>Gammaproteobacteria</taxon>
        <taxon>Vibrionales</taxon>
        <taxon>Vibrionaceae</taxon>
        <taxon>Vibrio</taxon>
    </lineage>
</organism>
<dbReference type="AlphaFoldDB" id="A0A6G7CN11"/>
<evidence type="ECO:0000313" key="2">
    <source>
        <dbReference type="Proteomes" id="UP000503003"/>
    </source>
</evidence>
<accession>A0A6G7CN11</accession>
<dbReference type="Proteomes" id="UP000503003">
    <property type="component" value="Chromosome 2"/>
</dbReference>
<reference evidence="1 2" key="1">
    <citation type="submission" date="2020-02" db="EMBL/GenBank/DDBJ databases">
        <title>A complete genome of a marine bacterium Vibrio sp. ZWAL4003 isolated from the mangrove sediment with the ability to degrade polysaccharides.</title>
        <authorList>
            <person name="Wu J."/>
            <person name="Qu W."/>
            <person name="Zeng R."/>
        </authorList>
    </citation>
    <scope>NUCLEOTIDE SEQUENCE [LARGE SCALE GENOMIC DNA]</scope>
    <source>
        <strain evidence="1 2">ZWAL4003</strain>
    </source>
</reference>
<evidence type="ECO:0000313" key="1">
    <source>
        <dbReference type="EMBL" id="QIH43485.1"/>
    </source>
</evidence>
<sequence length="204" mass="24163">MKVYHFMAKRYALENLQKSRLKIATLENLNDPYEFFPNVADTSNSDIEAFRRHFHGILGFLCFSKKLGDPVQWAHYAENHSGLCFEFEIPRKYLQKVKYVDSPIYISRNSARWKEQIPNVTLCKYKSWRYEREYRVSLDLRSNKIEKDNDLLFMPFSNELKLIRAYSGVRCELTQEDKDMFLKHGIALVNMTQSPKSYILVPNA</sequence>
<name>A0A6G7CN11_9VIBR</name>
<proteinExistence type="predicted"/>
<keyword evidence="2" id="KW-1185">Reference proteome</keyword>